<dbReference type="Pfam" id="PF12833">
    <property type="entry name" value="HTH_18"/>
    <property type="match status" value="1"/>
</dbReference>
<dbReference type="InterPro" id="IPR018060">
    <property type="entry name" value="HTH_AraC"/>
</dbReference>
<dbReference type="InterPro" id="IPR003313">
    <property type="entry name" value="AraC-bd"/>
</dbReference>
<dbReference type="PROSITE" id="PS00041">
    <property type="entry name" value="HTH_ARAC_FAMILY_1"/>
    <property type="match status" value="1"/>
</dbReference>
<evidence type="ECO:0000256" key="2">
    <source>
        <dbReference type="ARBA" id="ARBA00023125"/>
    </source>
</evidence>
<protein>
    <submittedName>
        <fullName evidence="5">HTH-type transcriptional activator RhaR</fullName>
    </submittedName>
</protein>
<dbReference type="InterPro" id="IPR018062">
    <property type="entry name" value="HTH_AraC-typ_CS"/>
</dbReference>
<dbReference type="SMART" id="SM00342">
    <property type="entry name" value="HTH_ARAC"/>
    <property type="match status" value="1"/>
</dbReference>
<sequence length="292" mass="34500">MRDVFGPKYTIGELDFSIQYMRRKGFSTMKDPHFHPFYEIYYLLQGERVYFINGQVYTVQRGDMIIINPHDVHRTTSSNVPEFERILINFSHDFVKTELPGTDISLLPFAHGSRLVRFPMKEQPDIEKLIKDMLAECKHEETGYSAYVQATLAKLLIRIYRHNQSRRQEPPQYAHPMHEKMTEIATYLNDHFMEDIRLEHIAEQFYISPSYLSRIFKKITGFHFREYIQVVRVKEAQRLLLDTKEKVLTIAEKTGFGHVAHFNTTFKKITGVTPLRYRKQAGKHPVQPNDEE</sequence>
<evidence type="ECO:0000313" key="6">
    <source>
        <dbReference type="Proteomes" id="UP000693672"/>
    </source>
</evidence>
<evidence type="ECO:0000313" key="5">
    <source>
        <dbReference type="EMBL" id="CAG7649271.1"/>
    </source>
</evidence>
<keyword evidence="6" id="KW-1185">Reference proteome</keyword>
<comment type="caution">
    <text evidence="5">The sequence shown here is derived from an EMBL/GenBank/DDBJ whole genome shotgun (WGS) entry which is preliminary data.</text>
</comment>
<dbReference type="Pfam" id="PF02311">
    <property type="entry name" value="AraC_binding"/>
    <property type="match status" value="1"/>
</dbReference>
<proteinExistence type="predicted"/>
<dbReference type="PANTHER" id="PTHR43280">
    <property type="entry name" value="ARAC-FAMILY TRANSCRIPTIONAL REGULATOR"/>
    <property type="match status" value="1"/>
</dbReference>
<accession>A0A916K9V1</accession>
<dbReference type="GO" id="GO:0043565">
    <property type="term" value="F:sequence-specific DNA binding"/>
    <property type="evidence" value="ECO:0007669"/>
    <property type="project" value="InterPro"/>
</dbReference>
<evidence type="ECO:0000256" key="1">
    <source>
        <dbReference type="ARBA" id="ARBA00023015"/>
    </source>
</evidence>
<name>A0A916K9V1_9BACL</name>
<feature type="domain" description="HTH araC/xylS-type" evidence="4">
    <location>
        <begin position="182"/>
        <end position="280"/>
    </location>
</feature>
<dbReference type="PROSITE" id="PS01124">
    <property type="entry name" value="HTH_ARAC_FAMILY_2"/>
    <property type="match status" value="1"/>
</dbReference>
<evidence type="ECO:0000259" key="4">
    <source>
        <dbReference type="PROSITE" id="PS01124"/>
    </source>
</evidence>
<dbReference type="EMBL" id="CAJVAS010000047">
    <property type="protein sequence ID" value="CAG7649271.1"/>
    <property type="molecule type" value="Genomic_DNA"/>
</dbReference>
<dbReference type="RefSeq" id="WP_246627691.1">
    <property type="nucleotide sequence ID" value="NZ_CAJVAS010000047.1"/>
</dbReference>
<gene>
    <name evidence="5" type="primary">rhaR_82</name>
    <name evidence="5" type="ORF">PAESOLCIP111_05832</name>
</gene>
<dbReference type="GO" id="GO:0003700">
    <property type="term" value="F:DNA-binding transcription factor activity"/>
    <property type="evidence" value="ECO:0007669"/>
    <property type="project" value="InterPro"/>
</dbReference>
<dbReference type="AlphaFoldDB" id="A0A916K9V1"/>
<organism evidence="5 6">
    <name type="scientific">Paenibacillus solanacearum</name>
    <dbReference type="NCBI Taxonomy" id="2048548"/>
    <lineage>
        <taxon>Bacteria</taxon>
        <taxon>Bacillati</taxon>
        <taxon>Bacillota</taxon>
        <taxon>Bacilli</taxon>
        <taxon>Bacillales</taxon>
        <taxon>Paenibacillaceae</taxon>
        <taxon>Paenibacillus</taxon>
    </lineage>
</organism>
<keyword evidence="1" id="KW-0805">Transcription regulation</keyword>
<dbReference type="Proteomes" id="UP000693672">
    <property type="component" value="Unassembled WGS sequence"/>
</dbReference>
<keyword evidence="2" id="KW-0238">DNA-binding</keyword>
<reference evidence="5" key="1">
    <citation type="submission" date="2021-06" db="EMBL/GenBank/DDBJ databases">
        <authorList>
            <person name="Criscuolo A."/>
        </authorList>
    </citation>
    <scope>NUCLEOTIDE SEQUENCE</scope>
    <source>
        <strain evidence="5">CIP111600</strain>
    </source>
</reference>
<evidence type="ECO:0000256" key="3">
    <source>
        <dbReference type="ARBA" id="ARBA00023163"/>
    </source>
</evidence>
<keyword evidence="3" id="KW-0804">Transcription</keyword>
<dbReference type="PANTHER" id="PTHR43280:SF28">
    <property type="entry name" value="HTH-TYPE TRANSCRIPTIONAL ACTIVATOR RHAS"/>
    <property type="match status" value="1"/>
</dbReference>